<feature type="region of interest" description="Disordered" evidence="4">
    <location>
        <begin position="122"/>
        <end position="148"/>
    </location>
</feature>
<keyword evidence="3" id="KW-0804">Transcription</keyword>
<feature type="transmembrane region" description="Helical" evidence="5">
    <location>
        <begin position="12"/>
        <end position="39"/>
    </location>
</feature>
<dbReference type="Pfam" id="PF23173">
    <property type="entry name" value="bHLH_SAC51"/>
    <property type="match status" value="1"/>
</dbReference>
<dbReference type="Proteomes" id="UP000036987">
    <property type="component" value="Unassembled WGS sequence"/>
</dbReference>
<reference evidence="8" key="1">
    <citation type="journal article" date="2016" name="Nature">
        <title>The genome of the seagrass Zostera marina reveals angiosperm adaptation to the sea.</title>
        <authorList>
            <person name="Olsen J.L."/>
            <person name="Rouze P."/>
            <person name="Verhelst B."/>
            <person name="Lin Y.-C."/>
            <person name="Bayer T."/>
            <person name="Collen J."/>
            <person name="Dattolo E."/>
            <person name="De Paoli E."/>
            <person name="Dittami S."/>
            <person name="Maumus F."/>
            <person name="Michel G."/>
            <person name="Kersting A."/>
            <person name="Lauritano C."/>
            <person name="Lohaus R."/>
            <person name="Toepel M."/>
            <person name="Tonon T."/>
            <person name="Vanneste K."/>
            <person name="Amirebrahimi M."/>
            <person name="Brakel J."/>
            <person name="Bostroem C."/>
            <person name="Chovatia M."/>
            <person name="Grimwood J."/>
            <person name="Jenkins J.W."/>
            <person name="Jueterbock A."/>
            <person name="Mraz A."/>
            <person name="Stam W.T."/>
            <person name="Tice H."/>
            <person name="Bornberg-Bauer E."/>
            <person name="Green P.J."/>
            <person name="Pearson G.A."/>
            <person name="Procaccini G."/>
            <person name="Duarte C.M."/>
            <person name="Schmutz J."/>
            <person name="Reusch T.B.H."/>
            <person name="Van de Peer Y."/>
        </authorList>
    </citation>
    <scope>NUCLEOTIDE SEQUENCE [LARGE SCALE GENOMIC DNA]</scope>
    <source>
        <strain evidence="8">cv. Finnish</strain>
    </source>
</reference>
<keyword evidence="5" id="KW-1133">Transmembrane helix</keyword>
<feature type="compositionally biased region" description="Acidic residues" evidence="4">
    <location>
        <begin position="122"/>
        <end position="139"/>
    </location>
</feature>
<keyword evidence="8" id="KW-1185">Reference proteome</keyword>
<dbReference type="InterPro" id="IPR036638">
    <property type="entry name" value="HLH_DNA-bd_sf"/>
</dbReference>
<evidence type="ECO:0000313" key="8">
    <source>
        <dbReference type="Proteomes" id="UP000036987"/>
    </source>
</evidence>
<comment type="similarity">
    <text evidence="1">Belongs to the bHLH protein family.</text>
</comment>
<gene>
    <name evidence="7" type="ORF">ZOSMA_48G00120</name>
</gene>
<keyword evidence="2" id="KW-0805">Transcription regulation</keyword>
<name>A0A0K9NZE6_ZOSMR</name>
<dbReference type="InterPro" id="IPR037546">
    <property type="entry name" value="SAC51-like"/>
</dbReference>
<evidence type="ECO:0000259" key="6">
    <source>
        <dbReference type="PROSITE" id="PS50888"/>
    </source>
</evidence>
<feature type="domain" description="BHLH" evidence="6">
    <location>
        <begin position="155"/>
        <end position="204"/>
    </location>
</feature>
<dbReference type="PANTHER" id="PTHR36066:SF11">
    <property type="entry name" value="TRANSCRIPTION FACTOR BHLH144"/>
    <property type="match status" value="1"/>
</dbReference>
<keyword evidence="5" id="KW-0812">Transmembrane</keyword>
<organism evidence="7 8">
    <name type="scientific">Zostera marina</name>
    <name type="common">Eelgrass</name>
    <dbReference type="NCBI Taxonomy" id="29655"/>
    <lineage>
        <taxon>Eukaryota</taxon>
        <taxon>Viridiplantae</taxon>
        <taxon>Streptophyta</taxon>
        <taxon>Embryophyta</taxon>
        <taxon>Tracheophyta</taxon>
        <taxon>Spermatophyta</taxon>
        <taxon>Magnoliopsida</taxon>
        <taxon>Liliopsida</taxon>
        <taxon>Zosteraceae</taxon>
        <taxon>Zostera</taxon>
    </lineage>
</organism>
<sequence>MHGTADIGEERCGLMMTVMMLNALARVTILHGCCFVYLYPISTFSPSLPPPSLPPPSVLRQPPLWSYVFRLSVSGGMHGDGETPMINGDIDDRRYVSSSPSSSFKEDSVEIDALLSMDDGYDDVVDDGGGGDDDDDDDVMSTGRTPGSYNSCCSSPDSACSTLATRKKARVKKMVKALRGIVPGGEQMETPVFLDEAVKYLKSLKMEVSKLGIPKTVN</sequence>
<dbReference type="InterPro" id="IPR011598">
    <property type="entry name" value="bHLH_dom"/>
</dbReference>
<accession>A0A0K9NZE6</accession>
<proteinExistence type="inferred from homology"/>
<comment type="caution">
    <text evidence="7">The sequence shown here is derived from an EMBL/GenBank/DDBJ whole genome shotgun (WGS) entry which is preliminary data.</text>
</comment>
<evidence type="ECO:0000256" key="4">
    <source>
        <dbReference type="SAM" id="MobiDB-lite"/>
    </source>
</evidence>
<evidence type="ECO:0000256" key="5">
    <source>
        <dbReference type="SAM" id="Phobius"/>
    </source>
</evidence>
<dbReference type="EMBL" id="LFYR01001410">
    <property type="protein sequence ID" value="KMZ62093.1"/>
    <property type="molecule type" value="Genomic_DNA"/>
</dbReference>
<dbReference type="SUPFAM" id="SSF47459">
    <property type="entry name" value="HLH, helix-loop-helix DNA-binding domain"/>
    <property type="match status" value="1"/>
</dbReference>
<protein>
    <recommendedName>
        <fullName evidence="6">BHLH domain-containing protein</fullName>
    </recommendedName>
</protein>
<evidence type="ECO:0000256" key="3">
    <source>
        <dbReference type="ARBA" id="ARBA00023163"/>
    </source>
</evidence>
<dbReference type="GO" id="GO:0046983">
    <property type="term" value="F:protein dimerization activity"/>
    <property type="evidence" value="ECO:0007669"/>
    <property type="project" value="InterPro"/>
</dbReference>
<evidence type="ECO:0000256" key="1">
    <source>
        <dbReference type="ARBA" id="ARBA00005510"/>
    </source>
</evidence>
<dbReference type="OrthoDB" id="1921805at2759"/>
<evidence type="ECO:0000313" key="7">
    <source>
        <dbReference type="EMBL" id="KMZ62093.1"/>
    </source>
</evidence>
<keyword evidence="5" id="KW-0472">Membrane</keyword>
<dbReference type="PANTHER" id="PTHR36066">
    <property type="entry name" value="TRANSCRIPTION FACTOR BHLH145"/>
    <property type="match status" value="1"/>
</dbReference>
<dbReference type="PROSITE" id="PS50888">
    <property type="entry name" value="BHLH"/>
    <property type="match status" value="1"/>
</dbReference>
<evidence type="ECO:0000256" key="2">
    <source>
        <dbReference type="ARBA" id="ARBA00023015"/>
    </source>
</evidence>
<dbReference type="AlphaFoldDB" id="A0A0K9NZE6"/>